<organism evidence="1">
    <name type="scientific">Tanacetum cinerariifolium</name>
    <name type="common">Dalmatian daisy</name>
    <name type="synonym">Chrysanthemum cinerariifolium</name>
    <dbReference type="NCBI Taxonomy" id="118510"/>
    <lineage>
        <taxon>Eukaryota</taxon>
        <taxon>Viridiplantae</taxon>
        <taxon>Streptophyta</taxon>
        <taxon>Embryophyta</taxon>
        <taxon>Tracheophyta</taxon>
        <taxon>Spermatophyta</taxon>
        <taxon>Magnoliopsida</taxon>
        <taxon>eudicotyledons</taxon>
        <taxon>Gunneridae</taxon>
        <taxon>Pentapetalae</taxon>
        <taxon>asterids</taxon>
        <taxon>campanulids</taxon>
        <taxon>Asterales</taxon>
        <taxon>Asteraceae</taxon>
        <taxon>Asteroideae</taxon>
        <taxon>Anthemideae</taxon>
        <taxon>Anthemidinae</taxon>
        <taxon>Tanacetum</taxon>
    </lineage>
</organism>
<gene>
    <name evidence="1" type="ORF">Tci_612477</name>
</gene>
<evidence type="ECO:0000313" key="1">
    <source>
        <dbReference type="EMBL" id="GFA40505.1"/>
    </source>
</evidence>
<comment type="caution">
    <text evidence="1">The sequence shown here is derived from an EMBL/GenBank/DDBJ whole genome shotgun (WGS) entry which is preliminary data.</text>
</comment>
<dbReference type="EMBL" id="BKCJ010418275">
    <property type="protein sequence ID" value="GFA40505.1"/>
    <property type="molecule type" value="Genomic_DNA"/>
</dbReference>
<protein>
    <recommendedName>
        <fullName evidence="2">Reverse transcriptase domain-containing protein</fullName>
    </recommendedName>
</protein>
<evidence type="ECO:0008006" key="2">
    <source>
        <dbReference type="Google" id="ProtNLM"/>
    </source>
</evidence>
<dbReference type="AlphaFoldDB" id="A0A699JJF4"/>
<accession>A0A699JJF4</accession>
<name>A0A699JJF4_TANCI</name>
<sequence>MTKTREDYGLGITRPKFDEKARFELKDQFLKELHDNTFSGSDNKDANKHTKRVVEIDDLFTIPDVTQDQLILCSFPISLTGAVCRRIRNKPTSSITTWEILKGKFLSKYCPYARGRYRATATIFYQRDNGNPLYKERRQTMEESLSKFMAESAKRHDDNSNLIKEIRALMDVAIRN</sequence>
<proteinExistence type="predicted"/>
<reference evidence="1" key="1">
    <citation type="journal article" date="2019" name="Sci. Rep.">
        <title>Draft genome of Tanacetum cinerariifolium, the natural source of mosquito coil.</title>
        <authorList>
            <person name="Yamashiro T."/>
            <person name="Shiraishi A."/>
            <person name="Satake H."/>
            <person name="Nakayama K."/>
        </authorList>
    </citation>
    <scope>NUCLEOTIDE SEQUENCE</scope>
</reference>